<organism evidence="2 3">
    <name type="scientific">Burkholderia contaminans</name>
    <dbReference type="NCBI Taxonomy" id="488447"/>
    <lineage>
        <taxon>Bacteria</taxon>
        <taxon>Pseudomonadati</taxon>
        <taxon>Pseudomonadota</taxon>
        <taxon>Betaproteobacteria</taxon>
        <taxon>Burkholderiales</taxon>
        <taxon>Burkholderiaceae</taxon>
        <taxon>Burkholderia</taxon>
        <taxon>Burkholderia cepacia complex</taxon>
    </lineage>
</organism>
<keyword evidence="1" id="KW-0732">Signal</keyword>
<comment type="caution">
    <text evidence="2">The sequence shown here is derived from an EMBL/GenBank/DDBJ whole genome shotgun (WGS) entry which is preliminary data.</text>
</comment>
<dbReference type="InterPro" id="IPR025293">
    <property type="entry name" value="YfiR/HmsC-like"/>
</dbReference>
<dbReference type="EMBL" id="PQVP01000001">
    <property type="protein sequence ID" value="POZ86836.1"/>
    <property type="molecule type" value="Genomic_DNA"/>
</dbReference>
<gene>
    <name evidence="2" type="ORF">C3743_10370</name>
</gene>
<dbReference type="AlphaFoldDB" id="A0A2S5E6C4"/>
<name>A0A2S5E6C4_9BURK</name>
<evidence type="ECO:0000313" key="2">
    <source>
        <dbReference type="EMBL" id="POZ86836.1"/>
    </source>
</evidence>
<dbReference type="Pfam" id="PF13689">
    <property type="entry name" value="DUF4154"/>
    <property type="match status" value="1"/>
</dbReference>
<feature type="chain" id="PRO_5015521901" evidence="1">
    <location>
        <begin position="22"/>
        <end position="238"/>
    </location>
</feature>
<evidence type="ECO:0000256" key="1">
    <source>
        <dbReference type="SAM" id="SignalP"/>
    </source>
</evidence>
<dbReference type="Proteomes" id="UP000238655">
    <property type="component" value="Chromosome 2"/>
</dbReference>
<accession>A0A2S5E6C4</accession>
<feature type="signal peptide" evidence="1">
    <location>
        <begin position="1"/>
        <end position="21"/>
    </location>
</feature>
<proteinExistence type="predicted"/>
<evidence type="ECO:0000313" key="3">
    <source>
        <dbReference type="Proteomes" id="UP000238655"/>
    </source>
</evidence>
<protein>
    <submittedName>
        <fullName evidence="2">DUF4154 domain-containing protein</fullName>
    </submittedName>
</protein>
<dbReference type="RefSeq" id="WP_089462183.1">
    <property type="nucleotide sequence ID" value="NZ_CM009576.1"/>
</dbReference>
<reference evidence="2 3" key="1">
    <citation type="submission" date="2018-01" db="EMBL/GenBank/DDBJ databases">
        <title>Successful Treatment of Persistent Burkholderia cepacia Bacteremia with Ceftazidime-Avibactam.</title>
        <authorList>
            <person name="Tamma P."/>
            <person name="Fan Y."/>
            <person name="Bergman Y."/>
            <person name="Sick-Samuels A."/>
            <person name="Hsu A."/>
            <person name="Timp W."/>
            <person name="Simner P."/>
        </authorList>
    </citation>
    <scope>NUCLEOTIDE SEQUENCE [LARGE SCALE GENOMIC DNA]</scope>
    <source>
        <strain evidence="2 3">170816</strain>
    </source>
</reference>
<sequence>MDAKVCASAASLATAATPADAAAIAARTAPGRPGRIAPLRHALVAIVCVLGAAQAVLAGASAEAVDPSDTVRIVAAASPADPADPATPAVATHDTAVRQVVLGIISFTRWPTTPVRLHLCVTGRPDYASGLTDTLQAGSTLLDVQRVRFDDPALGMACDIVYLGNLNEEERARVRAAVAGHPVLTIAEHDPSCTAGGMFCLNVDGERVSFDINLDAVARSGVRVHPNVLNLARRPGAP</sequence>